<dbReference type="InterPro" id="IPR037231">
    <property type="entry name" value="NAP-like_sf"/>
</dbReference>
<evidence type="ECO:0000256" key="2">
    <source>
        <dbReference type="ARBA" id="ARBA00009947"/>
    </source>
</evidence>
<dbReference type="Gene3D" id="3.30.1120.90">
    <property type="entry name" value="Nucleosome assembly protein"/>
    <property type="match status" value="1"/>
</dbReference>
<evidence type="ECO:0000256" key="3">
    <source>
        <dbReference type="ARBA" id="ARBA00023242"/>
    </source>
</evidence>
<comment type="subcellular location">
    <subcellularLocation>
        <location evidence="1">Nucleus</location>
    </subcellularLocation>
</comment>
<proteinExistence type="inferred from homology"/>
<dbReference type="FunFam" id="3.30.1120.90:FF:000001">
    <property type="entry name" value="Nucleosome assembly protein 1-like 1"/>
    <property type="match status" value="1"/>
</dbReference>
<sequence>MGEEKPEAGVTDEMFRNPSLLAALQSRLNSMVGQSSDYVQMLPEAIKRRIRALKNLQLEAIKEEAKFFNEVHELEVKYHQMYLPLYEKRQQIVNGVYEPSDAETHWALDEENEDLSEEVKAKAKIAEGEKKEEIFPEDVKGIPEFWLTIFKNVDCLASMVQEHDEPILRHLTDVTVDLTSNPMGFTLKFHFSPNEYFTDSVLTKFYDMNCSVNEKDPFEFEGPEITTCQGCTINWKPGKNVTVKTIKKKQKHKSRGSMRTITKTVTNDSFFNFFNPPTVRPGDEIDEDVQALATADYEIGHYIRERVVPRAVLYFTGEALEEEEGEYDEEEEDIESNEEGGGSDDEADEDYDPTKEKGIKPGQNPAECRQQ</sequence>
<organism evidence="6 7">
    <name type="scientific">Artemia franciscana</name>
    <name type="common">Brine shrimp</name>
    <name type="synonym">Artemia sanfranciscana</name>
    <dbReference type="NCBI Taxonomy" id="6661"/>
    <lineage>
        <taxon>Eukaryota</taxon>
        <taxon>Metazoa</taxon>
        <taxon>Ecdysozoa</taxon>
        <taxon>Arthropoda</taxon>
        <taxon>Crustacea</taxon>
        <taxon>Branchiopoda</taxon>
        <taxon>Anostraca</taxon>
        <taxon>Artemiidae</taxon>
        <taxon>Artemia</taxon>
    </lineage>
</organism>
<evidence type="ECO:0000256" key="1">
    <source>
        <dbReference type="ARBA" id="ARBA00004123"/>
    </source>
</evidence>
<dbReference type="EMBL" id="JAVRJZ010000002">
    <property type="protein sequence ID" value="KAK2726541.1"/>
    <property type="molecule type" value="Genomic_DNA"/>
</dbReference>
<name>A0AA88LCS1_ARTSF</name>
<evidence type="ECO:0000256" key="5">
    <source>
        <dbReference type="SAM" id="MobiDB-lite"/>
    </source>
</evidence>
<feature type="compositionally biased region" description="Acidic residues" evidence="5">
    <location>
        <begin position="320"/>
        <end position="351"/>
    </location>
</feature>
<dbReference type="EMBL" id="JAVRJZ010000002">
    <property type="protein sequence ID" value="KAK2726538.1"/>
    <property type="molecule type" value="Genomic_DNA"/>
</dbReference>
<evidence type="ECO:0000313" key="7">
    <source>
        <dbReference type="Proteomes" id="UP001187531"/>
    </source>
</evidence>
<dbReference type="Gene3D" id="1.20.5.1500">
    <property type="match status" value="1"/>
</dbReference>
<dbReference type="EMBL" id="JAVRJZ010000002">
    <property type="protein sequence ID" value="KAK2726539.1"/>
    <property type="molecule type" value="Genomic_DNA"/>
</dbReference>
<gene>
    <name evidence="6" type="ORF">QYM36_000839</name>
</gene>
<dbReference type="EMBL" id="JAVRJZ010000002">
    <property type="protein sequence ID" value="KAK2726537.1"/>
    <property type="molecule type" value="Genomic_DNA"/>
</dbReference>
<dbReference type="SUPFAM" id="SSF143113">
    <property type="entry name" value="NAP-like"/>
    <property type="match status" value="1"/>
</dbReference>
<evidence type="ECO:0008006" key="8">
    <source>
        <dbReference type="Google" id="ProtNLM"/>
    </source>
</evidence>
<comment type="caution">
    <text evidence="6">The sequence shown here is derived from an EMBL/GenBank/DDBJ whole genome shotgun (WGS) entry which is preliminary data.</text>
</comment>
<dbReference type="Proteomes" id="UP001187531">
    <property type="component" value="Unassembled WGS sequence"/>
</dbReference>
<feature type="region of interest" description="Disordered" evidence="5">
    <location>
        <begin position="320"/>
        <end position="371"/>
    </location>
</feature>
<accession>A0AA88LCS1</accession>
<comment type="similarity">
    <text evidence="2 4">Belongs to the nucleosome assembly protein (NAP) family.</text>
</comment>
<dbReference type="Pfam" id="PF00956">
    <property type="entry name" value="NAP"/>
    <property type="match status" value="1"/>
</dbReference>
<dbReference type="GO" id="GO:0006334">
    <property type="term" value="P:nucleosome assembly"/>
    <property type="evidence" value="ECO:0007669"/>
    <property type="project" value="InterPro"/>
</dbReference>
<dbReference type="FunFam" id="1.20.5.1500:FF:000001">
    <property type="entry name" value="Nucleosome assembly protein 1-like 1"/>
    <property type="match status" value="1"/>
</dbReference>
<dbReference type="GO" id="GO:0005634">
    <property type="term" value="C:nucleus"/>
    <property type="evidence" value="ECO:0007669"/>
    <property type="project" value="UniProtKB-SubCell"/>
</dbReference>
<dbReference type="InterPro" id="IPR002164">
    <property type="entry name" value="NAP_family"/>
</dbReference>
<dbReference type="AlphaFoldDB" id="A0AA88LCS1"/>
<dbReference type="PANTHER" id="PTHR11875">
    <property type="entry name" value="TESTIS-SPECIFIC Y-ENCODED PROTEIN"/>
    <property type="match status" value="1"/>
</dbReference>
<evidence type="ECO:0000313" key="6">
    <source>
        <dbReference type="EMBL" id="KAK2726538.1"/>
    </source>
</evidence>
<evidence type="ECO:0000256" key="4">
    <source>
        <dbReference type="RuleBase" id="RU003876"/>
    </source>
</evidence>
<reference evidence="6" key="1">
    <citation type="submission" date="2023-07" db="EMBL/GenBank/DDBJ databases">
        <title>Chromosome-level genome assembly of Artemia franciscana.</title>
        <authorList>
            <person name="Jo E."/>
        </authorList>
    </citation>
    <scope>NUCLEOTIDE SEQUENCE</scope>
    <source>
        <tissue evidence="6">Whole body</tissue>
    </source>
</reference>
<keyword evidence="3" id="KW-0539">Nucleus</keyword>
<keyword evidence="7" id="KW-1185">Reference proteome</keyword>
<protein>
    <recommendedName>
        <fullName evidence="8">Nucleosome assembly protein 1-like 1</fullName>
    </recommendedName>
</protein>